<feature type="region of interest" description="Disordered" evidence="1">
    <location>
        <begin position="1"/>
        <end position="21"/>
    </location>
</feature>
<dbReference type="EMBL" id="AHHD01000708">
    <property type="protein sequence ID" value="EKG09320.1"/>
    <property type="molecule type" value="Genomic_DNA"/>
</dbReference>
<accession>K2RXX4</accession>
<dbReference type="InParanoid" id="K2RXX4"/>
<evidence type="ECO:0000256" key="1">
    <source>
        <dbReference type="SAM" id="MobiDB-lite"/>
    </source>
</evidence>
<evidence type="ECO:0000313" key="3">
    <source>
        <dbReference type="Proteomes" id="UP000007129"/>
    </source>
</evidence>
<dbReference type="Proteomes" id="UP000007129">
    <property type="component" value="Unassembled WGS sequence"/>
</dbReference>
<dbReference type="VEuPathDB" id="FungiDB:MPH_13634"/>
<sequence>MSPSRPRGPDSSMFGGPSLQPRHLDRGIVRGSLALSGDVHVGCILFVGSAADGAGSEGSYPPRSCARRKWNYGIVSDAAMQRLAGSLETYAPTNKRGCWGVLYFCWRAGPPAVCPATWQGSEPDRSVFLATGGIQNSEG</sequence>
<comment type="caution">
    <text evidence="2">The sequence shown here is derived from an EMBL/GenBank/DDBJ whole genome shotgun (WGS) entry which is preliminary data.</text>
</comment>
<name>K2RXX4_MACPH</name>
<dbReference type="HOGENOM" id="CLU_1845486_0_0_1"/>
<evidence type="ECO:0000313" key="2">
    <source>
        <dbReference type="EMBL" id="EKG09320.1"/>
    </source>
</evidence>
<proteinExistence type="predicted"/>
<dbReference type="AlphaFoldDB" id="K2RXX4"/>
<protein>
    <submittedName>
        <fullName evidence="2">Uncharacterized protein</fullName>
    </submittedName>
</protein>
<reference evidence="2 3" key="1">
    <citation type="journal article" date="2012" name="BMC Genomics">
        <title>Tools to kill: Genome of one of the most destructive plant pathogenic fungi Macrophomina phaseolina.</title>
        <authorList>
            <person name="Islam M.S."/>
            <person name="Haque M.S."/>
            <person name="Islam M.M."/>
            <person name="Emdad E.M."/>
            <person name="Halim A."/>
            <person name="Hossen Q.M.M."/>
            <person name="Hossain M.Z."/>
            <person name="Ahmed B."/>
            <person name="Rahim S."/>
            <person name="Rahman M.S."/>
            <person name="Alam M.M."/>
            <person name="Hou S."/>
            <person name="Wan X."/>
            <person name="Saito J.A."/>
            <person name="Alam M."/>
        </authorList>
    </citation>
    <scope>NUCLEOTIDE SEQUENCE [LARGE SCALE GENOMIC DNA]</scope>
    <source>
        <strain evidence="2 3">MS6</strain>
    </source>
</reference>
<organism evidence="2 3">
    <name type="scientific">Macrophomina phaseolina (strain MS6)</name>
    <name type="common">Charcoal rot fungus</name>
    <dbReference type="NCBI Taxonomy" id="1126212"/>
    <lineage>
        <taxon>Eukaryota</taxon>
        <taxon>Fungi</taxon>
        <taxon>Dikarya</taxon>
        <taxon>Ascomycota</taxon>
        <taxon>Pezizomycotina</taxon>
        <taxon>Dothideomycetes</taxon>
        <taxon>Dothideomycetes incertae sedis</taxon>
        <taxon>Botryosphaeriales</taxon>
        <taxon>Botryosphaeriaceae</taxon>
        <taxon>Macrophomina</taxon>
    </lineage>
</organism>
<gene>
    <name evidence="2" type="ORF">MPH_13634</name>
</gene>